<dbReference type="AlphaFoldDB" id="V5AT15"/>
<gene>
    <name evidence="1" type="ORF">TCDM_08121</name>
</gene>
<evidence type="ECO:0000313" key="1">
    <source>
        <dbReference type="EMBL" id="ESS63955.1"/>
    </source>
</evidence>
<comment type="caution">
    <text evidence="1">The sequence shown here is derived from an EMBL/GenBank/DDBJ whole genome shotgun (WGS) entry which is preliminary data.</text>
</comment>
<sequence length="334" mass="37663">MSCRCTMQRLASRTPRRPRLPWLAPALAPHQQLDAGIAARHQADRKNLKKSKRPFANYFRNEYRSSPSYSPPVTRTDGNISSYNVVRLMTDGRRTWTPFWGRATGGVRTRRKRQDVLEPPAPQFGDDDLDRIIERLLEIRFQWDLGDDILASSLVTPSLRAMTEHCLPFAPCMGSLLPSQERKQEGLLGCVELDGEQIPLYVFRGRGRRKGKAVPKVNLGFNGVDTVPSVVLDATRGPLVSSPRRRHLAYVGRQRIERPQVSVRCYDCFKASGACLSLGSHSVLYCCSPKHSPRQRLRTRRSASLLQLRRPSTTMITATQSASRCCVAYDVSPM</sequence>
<evidence type="ECO:0000313" key="2">
    <source>
        <dbReference type="Proteomes" id="UP000017861"/>
    </source>
</evidence>
<dbReference type="EMBL" id="AYLP01000106">
    <property type="protein sequence ID" value="ESS63955.1"/>
    <property type="molecule type" value="Genomic_DNA"/>
</dbReference>
<dbReference type="OrthoDB" id="265214at2759"/>
<reference evidence="1 2" key="1">
    <citation type="journal article" date="2014" name="Genome Announc.">
        <title>Trypanosoma cruzi Clone Dm28c Draft Genome Sequence.</title>
        <authorList>
            <person name="Grisard E.C."/>
            <person name="Teixeira S.M."/>
            <person name="de Almeida L.G."/>
            <person name="Stoco P.H."/>
            <person name="Gerber A.L."/>
            <person name="Talavera-Lopez C."/>
            <person name="Lima O.C."/>
            <person name="Andersson B."/>
            <person name="de Vasconcelos A.T."/>
        </authorList>
    </citation>
    <scope>NUCLEOTIDE SEQUENCE [LARGE SCALE GENOMIC DNA]</scope>
    <source>
        <strain evidence="1 2">Dm28c</strain>
    </source>
</reference>
<dbReference type="VEuPathDB" id="TriTrypDB:TCDM_08121"/>
<organism evidence="1 2">
    <name type="scientific">Trypanosoma cruzi Dm28c</name>
    <dbReference type="NCBI Taxonomy" id="1416333"/>
    <lineage>
        <taxon>Eukaryota</taxon>
        <taxon>Discoba</taxon>
        <taxon>Euglenozoa</taxon>
        <taxon>Kinetoplastea</taxon>
        <taxon>Metakinetoplastina</taxon>
        <taxon>Trypanosomatida</taxon>
        <taxon>Trypanosomatidae</taxon>
        <taxon>Trypanosoma</taxon>
        <taxon>Schizotrypanum</taxon>
    </lineage>
</organism>
<protein>
    <submittedName>
        <fullName evidence="1">Uncharacterized protein</fullName>
    </submittedName>
</protein>
<proteinExistence type="predicted"/>
<dbReference type="Proteomes" id="UP000017861">
    <property type="component" value="Unassembled WGS sequence"/>
</dbReference>
<name>V5AT15_TRYCR</name>
<accession>V5AT15</accession>